<dbReference type="OrthoDB" id="2357150at2759"/>
<dbReference type="InterPro" id="IPR045255">
    <property type="entry name" value="RanBP1-like"/>
</dbReference>
<dbReference type="GO" id="GO:0005096">
    <property type="term" value="F:GTPase activator activity"/>
    <property type="evidence" value="ECO:0007669"/>
    <property type="project" value="TreeGrafter"/>
</dbReference>
<dbReference type="Proteomes" id="UP000663852">
    <property type="component" value="Unassembled WGS sequence"/>
</dbReference>
<dbReference type="PANTHER" id="PTHR23138:SF87">
    <property type="entry name" value="E3 SUMO-PROTEIN LIGASE RANBP2"/>
    <property type="match status" value="1"/>
</dbReference>
<evidence type="ECO:0000256" key="1">
    <source>
        <dbReference type="SAM" id="MobiDB-lite"/>
    </source>
</evidence>
<protein>
    <recommendedName>
        <fullName evidence="2">RanBD1 domain-containing protein</fullName>
    </recommendedName>
</protein>
<dbReference type="CDD" id="cd00835">
    <property type="entry name" value="RanBD_family"/>
    <property type="match status" value="1"/>
</dbReference>
<feature type="domain" description="RanBD1" evidence="2">
    <location>
        <begin position="658"/>
        <end position="793"/>
    </location>
</feature>
<evidence type="ECO:0000259" key="2">
    <source>
        <dbReference type="PROSITE" id="PS50196"/>
    </source>
</evidence>
<name>A0A814HHQ4_ADIRI</name>
<feature type="domain" description="RanBD1" evidence="2">
    <location>
        <begin position="176"/>
        <end position="311"/>
    </location>
</feature>
<dbReference type="SUPFAM" id="SSF50729">
    <property type="entry name" value="PH domain-like"/>
    <property type="match status" value="2"/>
</dbReference>
<feature type="region of interest" description="Disordered" evidence="1">
    <location>
        <begin position="574"/>
        <end position="593"/>
    </location>
</feature>
<sequence length="796" mass="90715">MSALFSSGLSDEYLNEQLFNCLNNQTNVIHQITQYSHVIRMQLGDIKNNVEFLANKVASIQQHHNLLQLRQHESFVLPFVQIRAPQAPPFMPNSLLSFRPPYPMPLYNNRFDLTTITSPSPSLPPSFARKSDELPSTSTPFVFNDIQATTNIYTLDRGDDDGEDGAADDSYEPSHTFKPLVHLLPVKTKTGEEDENILFCERAKLYRFDPSTNEMKERGLGEMKILQHKTTHLCRVLMRREQVFKVCANHRITSEMELKKHQGKENAYIWSAMDCSDGPVKHETLCVKFKTDEQGKRFVKVFQEGKVINGKQTVDSLPFDNIRLSDDDVTVIDEIKPTKEQIDRAKRLQLPPTFYLYENKEPCKGCRGCREESSSILSNEVQHDDQLDQYRAMALLEQLRSFPSAFFPNSSLQSLMSLVPSWLPESPDSRPMLNMPSPPKDHRTFIKAKRSLPSNRVPPPPTISAKPSAYEQSSSGTEEVAVVQTHQKKSRNFSGTNLQSYSLDNYASQLTENILDRVKQDLTKQLRIVTTKDDATLKSQSDKTMPSIFSNLTLAKPDLSSFSFANLDSSSKTSTSEFQFSQPTSITNTTPPPLFSFGNIPKVSFAQVAQQSPDNRWTTSSTDRRDFPGQSLPLFTTKTNENNDEDGAADDSYEPSHTFKPLVHLLPVKTKTGEEDENILFCERAKLYRFDPLTNEMKERGLGEMKILQHKTTHLCRVLMRREQVFKVCANHRITSEMELKEHQGKENAYIWSAMDCSDGPVKHETLCVKFKTNDQAKRFYQQFNDAKQINATNQQ</sequence>
<accession>A0A814HHQ4</accession>
<proteinExistence type="predicted"/>
<dbReference type="InterPro" id="IPR011993">
    <property type="entry name" value="PH-like_dom_sf"/>
</dbReference>
<dbReference type="CDD" id="cd13179">
    <property type="entry name" value="RanBD_RanBP1"/>
    <property type="match status" value="1"/>
</dbReference>
<dbReference type="Gene3D" id="2.30.29.30">
    <property type="entry name" value="Pleckstrin-homology domain (PH domain)/Phosphotyrosine-binding domain (PTB)"/>
    <property type="match status" value="2"/>
</dbReference>
<organism evidence="3 4">
    <name type="scientific">Adineta ricciae</name>
    <name type="common">Rotifer</name>
    <dbReference type="NCBI Taxonomy" id="249248"/>
    <lineage>
        <taxon>Eukaryota</taxon>
        <taxon>Metazoa</taxon>
        <taxon>Spiralia</taxon>
        <taxon>Gnathifera</taxon>
        <taxon>Rotifera</taxon>
        <taxon>Eurotatoria</taxon>
        <taxon>Bdelloidea</taxon>
        <taxon>Adinetida</taxon>
        <taxon>Adinetidae</taxon>
        <taxon>Adineta</taxon>
    </lineage>
</organism>
<dbReference type="AlphaFoldDB" id="A0A814HHQ4"/>
<reference evidence="3" key="1">
    <citation type="submission" date="2021-02" db="EMBL/GenBank/DDBJ databases">
        <authorList>
            <person name="Nowell W R."/>
        </authorList>
    </citation>
    <scope>NUCLEOTIDE SEQUENCE</scope>
</reference>
<dbReference type="InterPro" id="IPR022011">
    <property type="entry name" value="IR1-M"/>
</dbReference>
<evidence type="ECO:0000313" key="3">
    <source>
        <dbReference type="EMBL" id="CAF1009989.1"/>
    </source>
</evidence>
<dbReference type="Pfam" id="PF12185">
    <property type="entry name" value="IR1-M"/>
    <property type="match status" value="1"/>
</dbReference>
<feature type="region of interest" description="Disordered" evidence="1">
    <location>
        <begin position="608"/>
        <end position="656"/>
    </location>
</feature>
<dbReference type="PANTHER" id="PTHR23138">
    <property type="entry name" value="RAN BINDING PROTEIN"/>
    <property type="match status" value="1"/>
</dbReference>
<feature type="compositionally biased region" description="Polar residues" evidence="1">
    <location>
        <begin position="574"/>
        <end position="589"/>
    </location>
</feature>
<dbReference type="EMBL" id="CAJNOJ010000064">
    <property type="protein sequence ID" value="CAF1009989.1"/>
    <property type="molecule type" value="Genomic_DNA"/>
</dbReference>
<comment type="caution">
    <text evidence="3">The sequence shown here is derived from an EMBL/GenBank/DDBJ whole genome shotgun (WGS) entry which is preliminary data.</text>
</comment>
<dbReference type="InterPro" id="IPR000156">
    <property type="entry name" value="Ran_bind_dom"/>
</dbReference>
<gene>
    <name evidence="3" type="ORF">EDS130_LOCUS15339</name>
</gene>
<dbReference type="GO" id="GO:0005643">
    <property type="term" value="C:nuclear pore"/>
    <property type="evidence" value="ECO:0007669"/>
    <property type="project" value="TreeGrafter"/>
</dbReference>
<feature type="compositionally biased region" description="Acidic residues" evidence="1">
    <location>
        <begin position="642"/>
        <end position="653"/>
    </location>
</feature>
<evidence type="ECO:0000313" key="4">
    <source>
        <dbReference type="Proteomes" id="UP000663852"/>
    </source>
</evidence>
<dbReference type="GO" id="GO:0006913">
    <property type="term" value="P:nucleocytoplasmic transport"/>
    <property type="evidence" value="ECO:0007669"/>
    <property type="project" value="InterPro"/>
</dbReference>
<dbReference type="PROSITE" id="PS50196">
    <property type="entry name" value="RANBD1"/>
    <property type="match status" value="2"/>
</dbReference>
<dbReference type="InterPro" id="IPR045256">
    <property type="entry name" value="RanBP1_RanBD"/>
</dbReference>
<dbReference type="GO" id="GO:0005737">
    <property type="term" value="C:cytoplasm"/>
    <property type="evidence" value="ECO:0007669"/>
    <property type="project" value="TreeGrafter"/>
</dbReference>
<feature type="region of interest" description="Disordered" evidence="1">
    <location>
        <begin position="451"/>
        <end position="473"/>
    </location>
</feature>
<dbReference type="Pfam" id="PF00638">
    <property type="entry name" value="Ran_BP1"/>
    <property type="match status" value="2"/>
</dbReference>
<dbReference type="SMART" id="SM00160">
    <property type="entry name" value="RanBD"/>
    <property type="match status" value="2"/>
</dbReference>
<dbReference type="FunFam" id="2.30.29.30:FF:000018">
    <property type="entry name" value="E3 SUMO-protein ligase RanBP2"/>
    <property type="match status" value="2"/>
</dbReference>
<feature type="compositionally biased region" description="Polar residues" evidence="1">
    <location>
        <begin position="608"/>
        <end position="621"/>
    </location>
</feature>